<accession>A0A0F9RWX8</accession>
<sequence>MKGFISIKKVTKQNKLKKKYPIYVLNEVSVNNFCKMLGFKEGDRAKKIVDYKNKRIILEFRRRYNTKLVNEQ</sequence>
<comment type="caution">
    <text evidence="1">The sequence shown here is derived from an EMBL/GenBank/DDBJ whole genome shotgun (WGS) entry which is preliminary data.</text>
</comment>
<dbReference type="AlphaFoldDB" id="A0A0F9RWX8"/>
<gene>
    <name evidence="1" type="ORF">LCGC14_0844010</name>
</gene>
<proteinExistence type="predicted"/>
<evidence type="ECO:0000313" key="1">
    <source>
        <dbReference type="EMBL" id="KKN29436.1"/>
    </source>
</evidence>
<organism evidence="1">
    <name type="scientific">marine sediment metagenome</name>
    <dbReference type="NCBI Taxonomy" id="412755"/>
    <lineage>
        <taxon>unclassified sequences</taxon>
        <taxon>metagenomes</taxon>
        <taxon>ecological metagenomes</taxon>
    </lineage>
</organism>
<reference evidence="1" key="1">
    <citation type="journal article" date="2015" name="Nature">
        <title>Complex archaea that bridge the gap between prokaryotes and eukaryotes.</title>
        <authorList>
            <person name="Spang A."/>
            <person name="Saw J.H."/>
            <person name="Jorgensen S.L."/>
            <person name="Zaremba-Niedzwiedzka K."/>
            <person name="Martijn J."/>
            <person name="Lind A.E."/>
            <person name="van Eijk R."/>
            <person name="Schleper C."/>
            <person name="Guy L."/>
            <person name="Ettema T.J."/>
        </authorList>
    </citation>
    <scope>NUCLEOTIDE SEQUENCE</scope>
</reference>
<name>A0A0F9RWX8_9ZZZZ</name>
<dbReference type="EMBL" id="LAZR01002488">
    <property type="protein sequence ID" value="KKN29436.1"/>
    <property type="molecule type" value="Genomic_DNA"/>
</dbReference>
<protein>
    <submittedName>
        <fullName evidence="1">Uncharacterized protein</fullName>
    </submittedName>
</protein>